<dbReference type="KEGG" id="tpal:117640833"/>
<protein>
    <submittedName>
        <fullName evidence="2">Spermatogenesis-associated protein 17</fullName>
    </submittedName>
</protein>
<dbReference type="PROSITE" id="PS50096">
    <property type="entry name" value="IQ"/>
    <property type="match status" value="1"/>
</dbReference>
<sequence length="180" mass="20804">MDPMHAADDIASLLHQIYQRAATTIQAAWRGHWARKKVFSYHIYVAWRARCLLRGHHLMQEMMDQRELLEKQDRSLAEYEAEKCSQVVLRKLHHLVSTKSTPGVFNSTRNPCARAVEDGLRKVRFRTLSTPHPENCTGLADQVRALEWEATQGQKLSVQRAVHLPKIWKSRLRSLQSIAT</sequence>
<dbReference type="GeneID" id="117640833"/>
<reference evidence="2" key="1">
    <citation type="submission" date="2025-08" db="UniProtKB">
        <authorList>
            <consortium name="RefSeq"/>
        </authorList>
    </citation>
    <scope>IDENTIFICATION</scope>
    <source>
        <tissue evidence="2">Total insect</tissue>
    </source>
</reference>
<evidence type="ECO:0000313" key="2">
    <source>
        <dbReference type="RefSeq" id="XP_034233649.1"/>
    </source>
</evidence>
<name>A0A6P8ZII2_THRPL</name>
<dbReference type="OrthoDB" id="190375at2759"/>
<evidence type="ECO:0000313" key="1">
    <source>
        <dbReference type="Proteomes" id="UP000515158"/>
    </source>
</evidence>
<keyword evidence="1" id="KW-1185">Reference proteome</keyword>
<dbReference type="Proteomes" id="UP000515158">
    <property type="component" value="Unplaced"/>
</dbReference>
<accession>A0A6P8ZII2</accession>
<proteinExistence type="predicted"/>
<dbReference type="Pfam" id="PF00612">
    <property type="entry name" value="IQ"/>
    <property type="match status" value="1"/>
</dbReference>
<dbReference type="AlphaFoldDB" id="A0A6P8ZII2"/>
<dbReference type="RefSeq" id="XP_034233649.1">
    <property type="nucleotide sequence ID" value="XM_034377758.1"/>
</dbReference>
<organism evidence="2">
    <name type="scientific">Thrips palmi</name>
    <name type="common">Melon thrips</name>
    <dbReference type="NCBI Taxonomy" id="161013"/>
    <lineage>
        <taxon>Eukaryota</taxon>
        <taxon>Metazoa</taxon>
        <taxon>Ecdysozoa</taxon>
        <taxon>Arthropoda</taxon>
        <taxon>Hexapoda</taxon>
        <taxon>Insecta</taxon>
        <taxon>Pterygota</taxon>
        <taxon>Neoptera</taxon>
        <taxon>Paraneoptera</taxon>
        <taxon>Thysanoptera</taxon>
        <taxon>Terebrantia</taxon>
        <taxon>Thripoidea</taxon>
        <taxon>Thripidae</taxon>
        <taxon>Thrips</taxon>
    </lineage>
</organism>
<dbReference type="Gene3D" id="1.20.5.190">
    <property type="match status" value="1"/>
</dbReference>
<gene>
    <name evidence="2" type="primary">LOC117640833</name>
</gene>
<dbReference type="InParanoid" id="A0A6P8ZII2"/>
<dbReference type="InterPro" id="IPR000048">
    <property type="entry name" value="IQ_motif_EF-hand-BS"/>
</dbReference>